<comment type="caution">
    <text evidence="1">The sequence shown here is derived from an EMBL/GenBank/DDBJ whole genome shotgun (WGS) entry which is preliminary data.</text>
</comment>
<dbReference type="EMBL" id="CAWUPB010001173">
    <property type="protein sequence ID" value="CAK7347347.1"/>
    <property type="molecule type" value="Genomic_DNA"/>
</dbReference>
<dbReference type="Proteomes" id="UP001314170">
    <property type="component" value="Unassembled WGS sequence"/>
</dbReference>
<reference evidence="1 2" key="1">
    <citation type="submission" date="2024-01" db="EMBL/GenBank/DDBJ databases">
        <authorList>
            <person name="Waweru B."/>
        </authorList>
    </citation>
    <scope>NUCLEOTIDE SEQUENCE [LARGE SCALE GENOMIC DNA]</scope>
</reference>
<evidence type="ECO:0000313" key="2">
    <source>
        <dbReference type="Proteomes" id="UP001314170"/>
    </source>
</evidence>
<protein>
    <submittedName>
        <fullName evidence="1">Uncharacterized protein</fullName>
    </submittedName>
</protein>
<keyword evidence="2" id="KW-1185">Reference proteome</keyword>
<evidence type="ECO:0000313" key="1">
    <source>
        <dbReference type="EMBL" id="CAK7347347.1"/>
    </source>
</evidence>
<accession>A0AAV1SB45</accession>
<gene>
    <name evidence="1" type="ORF">DCAF_LOCUS20031</name>
</gene>
<name>A0AAV1SB45_9ROSI</name>
<dbReference type="AlphaFoldDB" id="A0AAV1SB45"/>
<organism evidence="1 2">
    <name type="scientific">Dovyalis caffra</name>
    <dbReference type="NCBI Taxonomy" id="77055"/>
    <lineage>
        <taxon>Eukaryota</taxon>
        <taxon>Viridiplantae</taxon>
        <taxon>Streptophyta</taxon>
        <taxon>Embryophyta</taxon>
        <taxon>Tracheophyta</taxon>
        <taxon>Spermatophyta</taxon>
        <taxon>Magnoliopsida</taxon>
        <taxon>eudicotyledons</taxon>
        <taxon>Gunneridae</taxon>
        <taxon>Pentapetalae</taxon>
        <taxon>rosids</taxon>
        <taxon>fabids</taxon>
        <taxon>Malpighiales</taxon>
        <taxon>Salicaceae</taxon>
        <taxon>Flacourtieae</taxon>
        <taxon>Dovyalis</taxon>
    </lineage>
</organism>
<sequence length="53" mass="5733">MAGSFPRMVMEQVESGPCAIQQVAVLSQEDLGEMLFSDSNFEPVKPNSTSTDP</sequence>
<proteinExistence type="predicted"/>